<gene>
    <name evidence="9" type="ORF">ERS852494_01539</name>
</gene>
<feature type="transmembrane region" description="Helical" evidence="6">
    <location>
        <begin position="20"/>
        <end position="41"/>
    </location>
</feature>
<dbReference type="RefSeq" id="WP_055170965.1">
    <property type="nucleotide sequence ID" value="NZ_CZAI01000003.1"/>
</dbReference>
<feature type="domain" description="ABC3 transporter permease C-terminal" evidence="7">
    <location>
        <begin position="286"/>
        <end position="400"/>
    </location>
</feature>
<dbReference type="PANTHER" id="PTHR30572">
    <property type="entry name" value="MEMBRANE COMPONENT OF TRANSPORTER-RELATED"/>
    <property type="match status" value="1"/>
</dbReference>
<feature type="transmembrane region" description="Helical" evidence="6">
    <location>
        <begin position="703"/>
        <end position="726"/>
    </location>
</feature>
<feature type="domain" description="MacB-like periplasmic core" evidence="8">
    <location>
        <begin position="23"/>
        <end position="245"/>
    </location>
</feature>
<feature type="domain" description="ABC3 transporter permease C-terminal" evidence="7">
    <location>
        <begin position="654"/>
        <end position="767"/>
    </location>
</feature>
<evidence type="ECO:0000313" key="9">
    <source>
        <dbReference type="EMBL" id="CUP11825.1"/>
    </source>
</evidence>
<dbReference type="PANTHER" id="PTHR30572:SF18">
    <property type="entry name" value="ABC-TYPE MACROLIDE FAMILY EXPORT SYSTEM PERMEASE COMPONENT 2"/>
    <property type="match status" value="1"/>
</dbReference>
<dbReference type="GO" id="GO:0005886">
    <property type="term" value="C:plasma membrane"/>
    <property type="evidence" value="ECO:0007669"/>
    <property type="project" value="UniProtKB-SubCell"/>
</dbReference>
<evidence type="ECO:0000256" key="4">
    <source>
        <dbReference type="ARBA" id="ARBA00022989"/>
    </source>
</evidence>
<dbReference type="InterPro" id="IPR025857">
    <property type="entry name" value="MacB_PCD"/>
</dbReference>
<evidence type="ECO:0000256" key="6">
    <source>
        <dbReference type="SAM" id="Phobius"/>
    </source>
</evidence>
<feature type="transmembrane region" description="Helical" evidence="6">
    <location>
        <begin position="418"/>
        <end position="439"/>
    </location>
</feature>
<evidence type="ECO:0000256" key="2">
    <source>
        <dbReference type="ARBA" id="ARBA00022475"/>
    </source>
</evidence>
<evidence type="ECO:0000313" key="10">
    <source>
        <dbReference type="Proteomes" id="UP000095657"/>
    </source>
</evidence>
<evidence type="ECO:0000256" key="3">
    <source>
        <dbReference type="ARBA" id="ARBA00022692"/>
    </source>
</evidence>
<accession>A0A174KQF0</accession>
<keyword evidence="2" id="KW-1003">Cell membrane</keyword>
<keyword evidence="4 6" id="KW-1133">Transmembrane helix</keyword>
<dbReference type="InterPro" id="IPR003838">
    <property type="entry name" value="ABC3_permease_C"/>
</dbReference>
<evidence type="ECO:0000256" key="5">
    <source>
        <dbReference type="ARBA" id="ARBA00023136"/>
    </source>
</evidence>
<dbReference type="EMBL" id="CZAI01000003">
    <property type="protein sequence ID" value="CUP11825.1"/>
    <property type="molecule type" value="Genomic_DNA"/>
</dbReference>
<dbReference type="InterPro" id="IPR050250">
    <property type="entry name" value="Macrolide_Exporter_MacB"/>
</dbReference>
<sequence length="774" mass="87361">MRQIYYTLCTLLRECGSNIIRVISLSLGLTIGVLLFSQIAFELSYEQCYPEAERLALVRCQMTNASTGETRGDDGENSYDYTVFDVVAATLAQDMPDEIETASCVLPQTGFSIYYEDKLLSDINYIYGDTCFFQTFGIPVLKGTPKDMIMPGSVFVSQSFARRIFGDENPIGKVLSADKRHDFIIRGIYKDVPENTMLVHDFVVSVHRNGGYQGGAGWRGNDVFYAFLRLRDASDIDKVNSNIQRVIKKYTSLDLDGWKVEFSAIPLVKRHLSSPEVQKRLAIYGFLGFVVFFVAIMNYMLISIATLSRRAKGVGVHKCNGASSTNIFNMFLVETGVLVIISVLLSFLLIFNTRGLIEDLLSVRLSSLFTWETLWVPLLTILVLFIVAGGMPGRLFSRIPVTQVFRRYTDGKKGWKRSLLFVQFTGVSFVLGLLLVTLLQYSHLMNRDMGIVVPGLTQAESWLPGETVAHIKDELRRQPMVEGVTVAANSVLGEYWTRGLMNNEGKRITTLNFNYCHYNYPEVMGIKIIEGTDLKKQDDLLVNEEVVRLMKWTDGAVGKRLNDVPGTIVGVFRDIRNTSFYSPQSPIALIGDEKYHANHAFNVRLKEPYSENLKRLNKFMENTFPNVALRFVLVDDIIKGVYKDVYRFRNSVWITSAFILLIVIMGLIGYVNDETQRRSKEIAIRKVNGAEASHILRLLTRDILCVSAISILIGTAVSYFAGRAWLDQFAEQIDLNPLLFIGTALFVQLLIILCVVLKAWYIANENPVKSIKTE</sequence>
<dbReference type="STRING" id="47678.ERS852494_01539"/>
<feature type="transmembrane region" description="Helical" evidence="6">
    <location>
        <begin position="327"/>
        <end position="351"/>
    </location>
</feature>
<keyword evidence="5 6" id="KW-0472">Membrane</keyword>
<evidence type="ECO:0000256" key="1">
    <source>
        <dbReference type="ARBA" id="ARBA00004651"/>
    </source>
</evidence>
<organism evidence="9 10">
    <name type="scientific">Bacteroides caccae</name>
    <dbReference type="NCBI Taxonomy" id="47678"/>
    <lineage>
        <taxon>Bacteria</taxon>
        <taxon>Pseudomonadati</taxon>
        <taxon>Bacteroidota</taxon>
        <taxon>Bacteroidia</taxon>
        <taxon>Bacteroidales</taxon>
        <taxon>Bacteroidaceae</taxon>
        <taxon>Bacteroides</taxon>
    </lineage>
</organism>
<dbReference type="Pfam" id="PF02687">
    <property type="entry name" value="FtsX"/>
    <property type="match status" value="2"/>
</dbReference>
<feature type="transmembrane region" description="Helical" evidence="6">
    <location>
        <begin position="738"/>
        <end position="763"/>
    </location>
</feature>
<feature type="transmembrane region" description="Helical" evidence="6">
    <location>
        <begin position="374"/>
        <end position="397"/>
    </location>
</feature>
<keyword evidence="3 6" id="KW-0812">Transmembrane</keyword>
<evidence type="ECO:0000259" key="7">
    <source>
        <dbReference type="Pfam" id="PF02687"/>
    </source>
</evidence>
<protein>
    <submittedName>
        <fullName evidence="9">ABC transporter permease</fullName>
    </submittedName>
</protein>
<feature type="transmembrane region" description="Helical" evidence="6">
    <location>
        <begin position="281"/>
        <end position="307"/>
    </location>
</feature>
<feature type="transmembrane region" description="Helical" evidence="6">
    <location>
        <begin position="652"/>
        <end position="671"/>
    </location>
</feature>
<dbReference type="Proteomes" id="UP000095657">
    <property type="component" value="Unassembled WGS sequence"/>
</dbReference>
<name>A0A174KQF0_9BACE</name>
<evidence type="ECO:0000259" key="8">
    <source>
        <dbReference type="Pfam" id="PF12704"/>
    </source>
</evidence>
<dbReference type="AlphaFoldDB" id="A0A174KQF0"/>
<dbReference type="Pfam" id="PF12704">
    <property type="entry name" value="MacB_PCD"/>
    <property type="match status" value="1"/>
</dbReference>
<dbReference type="GO" id="GO:0022857">
    <property type="term" value="F:transmembrane transporter activity"/>
    <property type="evidence" value="ECO:0007669"/>
    <property type="project" value="TreeGrafter"/>
</dbReference>
<comment type="subcellular location">
    <subcellularLocation>
        <location evidence="1">Cell membrane</location>
        <topology evidence="1">Multi-pass membrane protein</topology>
    </subcellularLocation>
</comment>
<reference evidence="9 10" key="1">
    <citation type="submission" date="2015-09" db="EMBL/GenBank/DDBJ databases">
        <authorList>
            <consortium name="Pathogen Informatics"/>
        </authorList>
    </citation>
    <scope>NUCLEOTIDE SEQUENCE [LARGE SCALE GENOMIC DNA]</scope>
    <source>
        <strain evidence="9 10">2789STDY5834880</strain>
    </source>
</reference>
<proteinExistence type="predicted"/>